<reference evidence="3 4" key="1">
    <citation type="submission" date="2022-12" db="EMBL/GenBank/DDBJ databases">
        <title>Chromosome-level genome of Tegillarca granosa.</title>
        <authorList>
            <person name="Kim J."/>
        </authorList>
    </citation>
    <scope>NUCLEOTIDE SEQUENCE [LARGE SCALE GENOMIC DNA]</scope>
    <source>
        <strain evidence="3">Teg-2019</strain>
        <tissue evidence="3">Adductor muscle</tissue>
    </source>
</reference>
<dbReference type="PANTHER" id="PTHR44252:SF3">
    <property type="entry name" value="D-ERYTHRULOSE REDUCTASE-RELATED"/>
    <property type="match status" value="1"/>
</dbReference>
<dbReference type="Gene3D" id="3.40.50.720">
    <property type="entry name" value="NAD(P)-binding Rossmann-like Domain"/>
    <property type="match status" value="1"/>
</dbReference>
<organism evidence="3 4">
    <name type="scientific">Tegillarca granosa</name>
    <name type="common">Malaysian cockle</name>
    <name type="synonym">Anadara granosa</name>
    <dbReference type="NCBI Taxonomy" id="220873"/>
    <lineage>
        <taxon>Eukaryota</taxon>
        <taxon>Metazoa</taxon>
        <taxon>Spiralia</taxon>
        <taxon>Lophotrochozoa</taxon>
        <taxon>Mollusca</taxon>
        <taxon>Bivalvia</taxon>
        <taxon>Autobranchia</taxon>
        <taxon>Pteriomorphia</taxon>
        <taxon>Arcoida</taxon>
        <taxon>Arcoidea</taxon>
        <taxon>Arcidae</taxon>
        <taxon>Tegillarca</taxon>
    </lineage>
</organism>
<dbReference type="EMBL" id="JARBDR010000326">
    <property type="protein sequence ID" value="KAJ8316534.1"/>
    <property type="molecule type" value="Genomic_DNA"/>
</dbReference>
<keyword evidence="4" id="KW-1185">Reference proteome</keyword>
<dbReference type="Pfam" id="PF13561">
    <property type="entry name" value="adh_short_C2"/>
    <property type="match status" value="1"/>
</dbReference>
<comment type="similarity">
    <text evidence="1">Belongs to the short-chain dehydrogenases/reductases (SDR) family.</text>
</comment>
<protein>
    <submittedName>
        <fullName evidence="3">Uncharacterized protein</fullName>
    </submittedName>
</protein>
<evidence type="ECO:0000256" key="1">
    <source>
        <dbReference type="ARBA" id="ARBA00006484"/>
    </source>
</evidence>
<evidence type="ECO:0000256" key="2">
    <source>
        <dbReference type="ARBA" id="ARBA00022857"/>
    </source>
</evidence>
<dbReference type="SUPFAM" id="SSF51735">
    <property type="entry name" value="NAD(P)-binding Rossmann-fold domains"/>
    <property type="match status" value="1"/>
</dbReference>
<accession>A0ABQ9FGY3</accession>
<gene>
    <name evidence="3" type="ORF">KUTeg_005906</name>
</gene>
<keyword evidence="2" id="KW-0521">NADP</keyword>
<sequence>MSSTRGINPKDGFAVFCTSKAVLEALTKIKVNSVNPFDVVMESTKQFLSNEEYTGPYLPPHPLGKFTELDDVVNATLFLLSDGTAIITGSNVAVDGGWLIS</sequence>
<dbReference type="Proteomes" id="UP001217089">
    <property type="component" value="Unassembled WGS sequence"/>
</dbReference>
<proteinExistence type="inferred from homology"/>
<dbReference type="PANTHER" id="PTHR44252">
    <property type="entry name" value="D-ERYTHRULOSE REDUCTASE"/>
    <property type="match status" value="1"/>
</dbReference>
<name>A0ABQ9FGY3_TEGGR</name>
<evidence type="ECO:0000313" key="3">
    <source>
        <dbReference type="EMBL" id="KAJ8316534.1"/>
    </source>
</evidence>
<dbReference type="InterPro" id="IPR002347">
    <property type="entry name" value="SDR_fam"/>
</dbReference>
<comment type="caution">
    <text evidence="3">The sequence shown here is derived from an EMBL/GenBank/DDBJ whole genome shotgun (WGS) entry which is preliminary data.</text>
</comment>
<dbReference type="InterPro" id="IPR051737">
    <property type="entry name" value="L-xylulose/Carbonyl_redctase"/>
</dbReference>
<dbReference type="PRINTS" id="PR00081">
    <property type="entry name" value="GDHRDH"/>
</dbReference>
<dbReference type="InterPro" id="IPR036291">
    <property type="entry name" value="NAD(P)-bd_dom_sf"/>
</dbReference>
<evidence type="ECO:0000313" key="4">
    <source>
        <dbReference type="Proteomes" id="UP001217089"/>
    </source>
</evidence>